<dbReference type="AlphaFoldDB" id="V6EX48"/>
<evidence type="ECO:0000256" key="3">
    <source>
        <dbReference type="ARBA" id="ARBA00038209"/>
    </source>
</evidence>
<dbReference type="EC" id="5.1.3.14" evidence="4"/>
<dbReference type="STRING" id="1430440.MGMSRv2__0610"/>
<comment type="catalytic activity">
    <reaction evidence="2">
        <text>UDP-N-acetyl-alpha-D-glucosamine = UDP-N-acetyl-alpha-D-mannosamine</text>
        <dbReference type="Rhea" id="RHEA:17213"/>
        <dbReference type="ChEBI" id="CHEBI:57705"/>
        <dbReference type="ChEBI" id="CHEBI:68623"/>
        <dbReference type="EC" id="5.1.3.14"/>
    </reaction>
</comment>
<dbReference type="SUPFAM" id="SSF53756">
    <property type="entry name" value="UDP-Glycosyltransferase/glycogen phosphorylase"/>
    <property type="match status" value="1"/>
</dbReference>
<name>V6EX48_MAGGM</name>
<feature type="domain" description="UDP-N-acetylglucosamine 2-epimerase" evidence="6">
    <location>
        <begin position="31"/>
        <end position="369"/>
    </location>
</feature>
<comment type="similarity">
    <text evidence="3 5">Belongs to the UDP-N-acetylglucosamine 2-epimerase family.</text>
</comment>
<dbReference type="eggNOG" id="COG0381">
    <property type="taxonomic scope" value="Bacteria"/>
</dbReference>
<dbReference type="Pfam" id="PF02350">
    <property type="entry name" value="Epimerase_2"/>
    <property type="match status" value="1"/>
</dbReference>
<dbReference type="PANTHER" id="PTHR43174:SF2">
    <property type="entry name" value="UDP-N-ACETYLGLUCOSAMINE 2-EPIMERASE"/>
    <property type="match status" value="1"/>
</dbReference>
<dbReference type="InterPro" id="IPR029767">
    <property type="entry name" value="WecB-like"/>
</dbReference>
<organism evidence="7 8">
    <name type="scientific">Magnetospirillum gryphiswaldense (strain DSM 6361 / JCM 21280 / NBRC 15271 / MSR-1)</name>
    <dbReference type="NCBI Taxonomy" id="431944"/>
    <lineage>
        <taxon>Bacteria</taxon>
        <taxon>Pseudomonadati</taxon>
        <taxon>Pseudomonadota</taxon>
        <taxon>Alphaproteobacteria</taxon>
        <taxon>Rhodospirillales</taxon>
        <taxon>Rhodospirillaceae</taxon>
        <taxon>Magnetospirillum</taxon>
    </lineage>
</organism>
<dbReference type="Gene3D" id="3.40.50.2000">
    <property type="entry name" value="Glycogen Phosphorylase B"/>
    <property type="match status" value="2"/>
</dbReference>
<dbReference type="GO" id="GO:0008761">
    <property type="term" value="F:UDP-N-acetylglucosamine 2-epimerase activity"/>
    <property type="evidence" value="ECO:0007669"/>
    <property type="project" value="UniProtKB-EC"/>
</dbReference>
<dbReference type="KEGG" id="mgry:MSR1_06700"/>
<evidence type="ECO:0000256" key="4">
    <source>
        <dbReference type="ARBA" id="ARBA00038858"/>
    </source>
</evidence>
<keyword evidence="8" id="KW-1185">Reference proteome</keyword>
<sequence length="377" mass="41108">MKHGDGKRVVRILVIIGTRPEAIKLAPVIRRLQCHADVAVRVCLTGQHRELLSQGLADFHLHADHNLDLMQDGQSVNDMVARVLAAMSTVLNQERPDWVVVQGDTSSAIAAALAAFHHGVRVAHVEAGLRTGDPNQPWPEEINRRLIAQLAHLHFAPTPSAKHNLEREGIAPSAIEVCGNTVIDALLLAQNLGDENIAPTAADPHQKLILCTLHRRENLTPERLSQVETALKVLVAEHDCHIVFPFHPNPALADTVARLRDFHPRLRMIAPLSYVPFVRLMMQASLILTDSGGIQEEAAYLGKPVLIMRTSTERPEVLEGDAILVGTDEKAIITAVTKILQSPHPIHRPTGTFDTLGTGGAASLIVQRLMAEESAPT</sequence>
<keyword evidence="1 5" id="KW-0413">Isomerase</keyword>
<proteinExistence type="inferred from homology"/>
<reference evidence="7 8" key="1">
    <citation type="journal article" date="2014" name="Genome Announc.">
        <title>Complete genome sequence of Magnetospirillum gryphiswaldense MSR-1.</title>
        <authorList>
            <person name="Wang X."/>
            <person name="Wang Q."/>
            <person name="Zhang W."/>
            <person name="Wang Y."/>
            <person name="Li L."/>
            <person name="Wen T."/>
            <person name="Zhang T."/>
            <person name="Zhang Y."/>
            <person name="Xu J."/>
            <person name="Hu J."/>
            <person name="Li S."/>
            <person name="Liu L."/>
            <person name="Liu J."/>
            <person name="Jiang W."/>
            <person name="Tian J."/>
            <person name="Li Y."/>
            <person name="Schuler D."/>
            <person name="Wang L."/>
            <person name="Li J."/>
        </authorList>
    </citation>
    <scope>NUCLEOTIDE SEQUENCE [LARGE SCALE GENOMIC DNA]</scope>
    <source>
        <strain evidence="8">DSM 6361 / JCM 21280 / NBRC 15271 / MSR-1</strain>
    </source>
</reference>
<dbReference type="CDD" id="cd03786">
    <property type="entry name" value="GTB_UDP-GlcNAc_2-Epimerase"/>
    <property type="match status" value="1"/>
</dbReference>
<evidence type="ECO:0000256" key="1">
    <source>
        <dbReference type="ARBA" id="ARBA00023235"/>
    </source>
</evidence>
<dbReference type="Proteomes" id="UP000018922">
    <property type="component" value="Chromosome I"/>
</dbReference>
<dbReference type="EMBL" id="HG794546">
    <property type="protein sequence ID" value="CDK97825.1"/>
    <property type="molecule type" value="Genomic_DNA"/>
</dbReference>
<dbReference type="NCBIfam" id="TIGR00236">
    <property type="entry name" value="wecB"/>
    <property type="match status" value="1"/>
</dbReference>
<evidence type="ECO:0000313" key="8">
    <source>
        <dbReference type="Proteomes" id="UP000018922"/>
    </source>
</evidence>
<accession>V6EX48</accession>
<evidence type="ECO:0000256" key="2">
    <source>
        <dbReference type="ARBA" id="ARBA00036080"/>
    </source>
</evidence>
<gene>
    <name evidence="7" type="primary">rffE</name>
    <name evidence="7" type="ordered locus">MGMSRv2__0610</name>
</gene>
<dbReference type="HOGENOM" id="CLU_041674_1_0_5"/>
<dbReference type="PANTHER" id="PTHR43174">
    <property type="entry name" value="UDP-N-ACETYLGLUCOSAMINE 2-EPIMERASE"/>
    <property type="match status" value="1"/>
</dbReference>
<evidence type="ECO:0000256" key="5">
    <source>
        <dbReference type="RuleBase" id="RU003513"/>
    </source>
</evidence>
<dbReference type="KEGG" id="mgy:MGMSRv2__0610"/>
<evidence type="ECO:0000313" key="7">
    <source>
        <dbReference type="EMBL" id="CDK97825.1"/>
    </source>
</evidence>
<dbReference type="InterPro" id="IPR003331">
    <property type="entry name" value="UDP_GlcNAc_Epimerase_2_dom"/>
</dbReference>
<protein>
    <recommendedName>
        <fullName evidence="4">UDP-N-acetylglucosamine 2-epimerase (non-hydrolyzing)</fullName>
        <ecNumber evidence="4">5.1.3.14</ecNumber>
    </recommendedName>
</protein>
<evidence type="ECO:0000259" key="6">
    <source>
        <dbReference type="Pfam" id="PF02350"/>
    </source>
</evidence>